<dbReference type="Gene3D" id="1.10.3720.10">
    <property type="entry name" value="MetI-like"/>
    <property type="match status" value="1"/>
</dbReference>
<dbReference type="PANTHER" id="PTHR30177">
    <property type="entry name" value="GLYCINE BETAINE/L-PROLINE TRANSPORT SYSTEM PERMEASE PROTEIN PROW"/>
    <property type="match status" value="1"/>
</dbReference>
<dbReference type="InterPro" id="IPR051204">
    <property type="entry name" value="ABC_transp_perm/SBD"/>
</dbReference>
<evidence type="ECO:0000256" key="1">
    <source>
        <dbReference type="ARBA" id="ARBA00004141"/>
    </source>
</evidence>
<dbReference type="GO" id="GO:0031460">
    <property type="term" value="P:glycine betaine transport"/>
    <property type="evidence" value="ECO:0007669"/>
    <property type="project" value="TreeGrafter"/>
</dbReference>
<keyword evidence="2 6" id="KW-0813">Transport</keyword>
<feature type="transmembrane region" description="Helical" evidence="6">
    <location>
        <begin position="339"/>
        <end position="357"/>
    </location>
</feature>
<dbReference type="Pfam" id="PF00528">
    <property type="entry name" value="BPD_transp_1"/>
    <property type="match status" value="1"/>
</dbReference>
<keyword evidence="3 6" id="KW-0812">Transmembrane</keyword>
<feature type="transmembrane region" description="Helical" evidence="6">
    <location>
        <begin position="147"/>
        <end position="168"/>
    </location>
</feature>
<keyword evidence="4 6" id="KW-1133">Transmembrane helix</keyword>
<evidence type="ECO:0000256" key="3">
    <source>
        <dbReference type="ARBA" id="ARBA00022692"/>
    </source>
</evidence>
<evidence type="ECO:0000256" key="2">
    <source>
        <dbReference type="ARBA" id="ARBA00022448"/>
    </source>
</evidence>
<keyword evidence="9" id="KW-1185">Reference proteome</keyword>
<dbReference type="SUPFAM" id="SSF161098">
    <property type="entry name" value="MetI-like"/>
    <property type="match status" value="1"/>
</dbReference>
<dbReference type="EMBL" id="CP071444">
    <property type="protein sequence ID" value="QSX09444.1"/>
    <property type="molecule type" value="Genomic_DNA"/>
</dbReference>
<feature type="transmembrane region" description="Helical" evidence="6">
    <location>
        <begin position="267"/>
        <end position="289"/>
    </location>
</feature>
<dbReference type="RefSeq" id="WP_207300779.1">
    <property type="nucleotide sequence ID" value="NZ_CP071444.1"/>
</dbReference>
<evidence type="ECO:0000256" key="6">
    <source>
        <dbReference type="RuleBase" id="RU363032"/>
    </source>
</evidence>
<feature type="domain" description="ABC transmembrane type-1" evidence="7">
    <location>
        <begin position="188"/>
        <end position="383"/>
    </location>
</feature>
<dbReference type="KEGG" id="alka:J0B03_05105"/>
<dbReference type="GO" id="GO:0005886">
    <property type="term" value="C:plasma membrane"/>
    <property type="evidence" value="ECO:0007669"/>
    <property type="project" value="UniProtKB-SubCell"/>
</dbReference>
<keyword evidence="5 6" id="KW-0472">Membrane</keyword>
<name>A0A975AJ75_9FIRM</name>
<evidence type="ECO:0000313" key="9">
    <source>
        <dbReference type="Proteomes" id="UP000663499"/>
    </source>
</evidence>
<feature type="transmembrane region" description="Helical" evidence="6">
    <location>
        <begin position="364"/>
        <end position="386"/>
    </location>
</feature>
<dbReference type="CDD" id="cd06261">
    <property type="entry name" value="TM_PBP2"/>
    <property type="match status" value="1"/>
</dbReference>
<feature type="transmembrane region" description="Helical" evidence="6">
    <location>
        <begin position="108"/>
        <end position="127"/>
    </location>
</feature>
<reference evidence="8" key="1">
    <citation type="submission" date="2021-03" db="EMBL/GenBank/DDBJ databases">
        <title>Alkalibacter marinus sp. nov., isolated from tidal flat sediment.</title>
        <authorList>
            <person name="Namirimu T."/>
            <person name="Yang J.-A."/>
            <person name="Yang S.-H."/>
            <person name="Kim Y.-J."/>
            <person name="Kwon K.K."/>
        </authorList>
    </citation>
    <scope>NUCLEOTIDE SEQUENCE</scope>
    <source>
        <strain evidence="8">ES005</strain>
    </source>
</reference>
<evidence type="ECO:0000313" key="8">
    <source>
        <dbReference type="EMBL" id="QSX09444.1"/>
    </source>
</evidence>
<comment type="similarity">
    <text evidence="6">Belongs to the binding-protein-dependent transport system permease family.</text>
</comment>
<dbReference type="InterPro" id="IPR000515">
    <property type="entry name" value="MetI-like"/>
</dbReference>
<feature type="transmembrane region" description="Helical" evidence="6">
    <location>
        <begin position="51"/>
        <end position="70"/>
    </location>
</feature>
<dbReference type="PROSITE" id="PS50928">
    <property type="entry name" value="ABC_TM1"/>
    <property type="match status" value="1"/>
</dbReference>
<dbReference type="Proteomes" id="UP000663499">
    <property type="component" value="Chromosome"/>
</dbReference>
<feature type="transmembrane region" description="Helical" evidence="6">
    <location>
        <begin position="188"/>
        <end position="214"/>
    </location>
</feature>
<evidence type="ECO:0000256" key="4">
    <source>
        <dbReference type="ARBA" id="ARBA00022989"/>
    </source>
</evidence>
<feature type="transmembrane region" description="Helical" evidence="6">
    <location>
        <begin position="226"/>
        <end position="255"/>
    </location>
</feature>
<feature type="transmembrane region" description="Helical" evidence="6">
    <location>
        <begin position="12"/>
        <end position="31"/>
    </location>
</feature>
<accession>A0A975AJ75</accession>
<protein>
    <submittedName>
        <fullName evidence="8">ABC transporter permease subunit</fullName>
    </submittedName>
</protein>
<gene>
    <name evidence="8" type="ORF">J0B03_05105</name>
</gene>
<dbReference type="InterPro" id="IPR035906">
    <property type="entry name" value="MetI-like_sf"/>
</dbReference>
<sequence length="401" mass="43909">METRGKAKEGIHGFGLLLMAVGILNPSFLILRPNRIVSGVSLNVFAAGEDPFFFLTALFFIMGFFIVASVSNKHPWPELMGMILVSWIFLLFIGRTSFSLLADQPTSARISLGMGFWLVLGGILILLRQKTSLLQERYHHSRLGIWIPSLVFAIFFIGLSFFFILGWLDSISIMGELANQGSRIWTEFIRHMQLTLHAVLTGILLSFLLGYGAYKKEWIERPVNLVANFFQVIPTLSLLGLLMVPLSMLAVAFPILKALGINGIGYFPAYVVLTTYTLLPLTNHILAGFRSISPLILEGARGMGMTSPQILYRIELPLALPAIYTGIRTALVQTVANTILAGLVGGGGLGALLFLGLAQSALDLVVVASLLVVLVSVSLNLVMAGLEETAKSWQHKEDYND</sequence>
<evidence type="ECO:0000259" key="7">
    <source>
        <dbReference type="PROSITE" id="PS50928"/>
    </source>
</evidence>
<comment type="subcellular location">
    <subcellularLocation>
        <location evidence="6">Cell membrane</location>
        <topology evidence="6">Multi-pass membrane protein</topology>
    </subcellularLocation>
    <subcellularLocation>
        <location evidence="1">Membrane</location>
        <topology evidence="1">Multi-pass membrane protein</topology>
    </subcellularLocation>
</comment>
<dbReference type="PANTHER" id="PTHR30177:SF30">
    <property type="entry name" value="GLYCINE BETAINE UPTAKE SYSTEM PERMEASE PROTEIN YEHY"/>
    <property type="match status" value="1"/>
</dbReference>
<organism evidence="8 9">
    <name type="scientific">Alkalibacter rhizosphaerae</name>
    <dbReference type="NCBI Taxonomy" id="2815577"/>
    <lineage>
        <taxon>Bacteria</taxon>
        <taxon>Bacillati</taxon>
        <taxon>Bacillota</taxon>
        <taxon>Clostridia</taxon>
        <taxon>Eubacteriales</taxon>
        <taxon>Eubacteriaceae</taxon>
        <taxon>Alkalibacter</taxon>
    </lineage>
</organism>
<evidence type="ECO:0000256" key="5">
    <source>
        <dbReference type="ARBA" id="ARBA00023136"/>
    </source>
</evidence>
<feature type="transmembrane region" description="Helical" evidence="6">
    <location>
        <begin position="82"/>
        <end position="102"/>
    </location>
</feature>
<proteinExistence type="inferred from homology"/>
<dbReference type="GO" id="GO:0055085">
    <property type="term" value="P:transmembrane transport"/>
    <property type="evidence" value="ECO:0007669"/>
    <property type="project" value="InterPro"/>
</dbReference>
<dbReference type="AlphaFoldDB" id="A0A975AJ75"/>